<evidence type="ECO:0000313" key="1">
    <source>
        <dbReference type="EnsemblMetazoa" id="GAUT018349-PA"/>
    </source>
</evidence>
<keyword evidence="2" id="KW-1185">Reference proteome</keyword>
<accession>A0A1A9UWR2</accession>
<dbReference type="EnsemblMetazoa" id="GAUT018349-RA">
    <property type="protein sequence ID" value="GAUT018349-PA"/>
    <property type="gene ID" value="GAUT018349"/>
</dbReference>
<dbReference type="Proteomes" id="UP000078200">
    <property type="component" value="Unassembled WGS sequence"/>
</dbReference>
<evidence type="ECO:0000313" key="2">
    <source>
        <dbReference type="Proteomes" id="UP000078200"/>
    </source>
</evidence>
<dbReference type="AlphaFoldDB" id="A0A1A9UWR2"/>
<protein>
    <submittedName>
        <fullName evidence="1">Uncharacterized protein</fullName>
    </submittedName>
</protein>
<sequence length="133" mass="15003">MANICELKLELISHARFSRIIFCSHTKKHGDNFEESGSAFYEQSIEVECHSERRVIDLTEAESRKFEGFDDNFAAADDGSRDVAAEQKPRRKIVGPGNQRLMRNGKTERPSEQLNEIICNPGEGNLEGFVDAN</sequence>
<organism evidence="1 2">
    <name type="scientific">Glossina austeni</name>
    <name type="common">Savannah tsetse fly</name>
    <dbReference type="NCBI Taxonomy" id="7395"/>
    <lineage>
        <taxon>Eukaryota</taxon>
        <taxon>Metazoa</taxon>
        <taxon>Ecdysozoa</taxon>
        <taxon>Arthropoda</taxon>
        <taxon>Hexapoda</taxon>
        <taxon>Insecta</taxon>
        <taxon>Pterygota</taxon>
        <taxon>Neoptera</taxon>
        <taxon>Endopterygota</taxon>
        <taxon>Diptera</taxon>
        <taxon>Brachycera</taxon>
        <taxon>Muscomorpha</taxon>
        <taxon>Hippoboscoidea</taxon>
        <taxon>Glossinidae</taxon>
        <taxon>Glossina</taxon>
    </lineage>
</organism>
<dbReference type="VEuPathDB" id="VectorBase:GAUT018349"/>
<name>A0A1A9UWR2_GLOAU</name>
<proteinExistence type="predicted"/>
<reference evidence="1" key="1">
    <citation type="submission" date="2020-05" db="UniProtKB">
        <authorList>
            <consortium name="EnsemblMetazoa"/>
        </authorList>
    </citation>
    <scope>IDENTIFICATION</scope>
    <source>
        <strain evidence="1">TTRI</strain>
    </source>
</reference>